<dbReference type="InterPro" id="IPR036291">
    <property type="entry name" value="NAD(P)-bd_dom_sf"/>
</dbReference>
<dbReference type="Pfam" id="PF21761">
    <property type="entry name" value="RedAm-like_C"/>
    <property type="match status" value="1"/>
</dbReference>
<evidence type="ECO:0000259" key="3">
    <source>
        <dbReference type="Pfam" id="PF03446"/>
    </source>
</evidence>
<keyword evidence="6" id="KW-1185">Reference proteome</keyword>
<dbReference type="Proteomes" id="UP000240542">
    <property type="component" value="Unassembled WGS sequence"/>
</dbReference>
<comment type="similarity">
    <text evidence="1">Belongs to the HIBADH-related family.</text>
</comment>
<dbReference type="Gene3D" id="3.40.50.720">
    <property type="entry name" value="NAD(P)-binding Rossmann-like Domain"/>
    <property type="match status" value="1"/>
</dbReference>
<evidence type="ECO:0000259" key="4">
    <source>
        <dbReference type="Pfam" id="PF21761"/>
    </source>
</evidence>
<feature type="domain" description="6-phosphogluconate dehydrogenase NADP-binding" evidence="3">
    <location>
        <begin position="15"/>
        <end position="163"/>
    </location>
</feature>
<dbReference type="GO" id="GO:0016491">
    <property type="term" value="F:oxidoreductase activity"/>
    <property type="evidence" value="ECO:0007669"/>
    <property type="project" value="UniProtKB-KW"/>
</dbReference>
<gene>
    <name evidence="5" type="ORF">CLV63_1532</name>
</gene>
<dbReference type="PANTHER" id="PTHR43580">
    <property type="entry name" value="OXIDOREDUCTASE GLYR1-RELATED"/>
    <property type="match status" value="1"/>
</dbReference>
<accession>A0A2P8C6G3</accession>
<dbReference type="PIRSF" id="PIRSF000103">
    <property type="entry name" value="HIBADH"/>
    <property type="match status" value="1"/>
</dbReference>
<dbReference type="GO" id="GO:0050661">
    <property type="term" value="F:NADP binding"/>
    <property type="evidence" value="ECO:0007669"/>
    <property type="project" value="InterPro"/>
</dbReference>
<dbReference type="AlphaFoldDB" id="A0A2P8C6G3"/>
<evidence type="ECO:0000256" key="1">
    <source>
        <dbReference type="ARBA" id="ARBA00009080"/>
    </source>
</evidence>
<organism evidence="5 6">
    <name type="scientific">Murinocardiopsis flavida</name>
    <dbReference type="NCBI Taxonomy" id="645275"/>
    <lineage>
        <taxon>Bacteria</taxon>
        <taxon>Bacillati</taxon>
        <taxon>Actinomycetota</taxon>
        <taxon>Actinomycetes</taxon>
        <taxon>Streptosporangiales</taxon>
        <taxon>Nocardiopsidaceae</taxon>
        <taxon>Murinocardiopsis</taxon>
    </lineage>
</organism>
<sequence length="296" mass="31242">MSVSMNSTSVNPTSVTVIGLGPMGKAMAGAYLDNGYEVTVWNRTAERADPLVARGAHRAESVAAALAVNELVVLSLTDYAAMYAILEQAPSAALKGRTLVNLTSDTPDLARRAAAWAAERGAVHITGGVQTPPPGIGNPETSTYYSGPEEAVEAHRAALEVLTGIDYLGEDPGLAALFYQLLMDMFWTGMLSYVHAMAVADANGVSAARLLPHASKAMDFRYFLEFYAPRIDAGNHDGDVDRLAMGVASMEHVLHTAEASGVDTALPTAVLAHFRRGAAAGHSEDSFTSLVKVLRP</sequence>
<dbReference type="InterPro" id="IPR015815">
    <property type="entry name" value="HIBADH-related"/>
</dbReference>
<evidence type="ECO:0000313" key="5">
    <source>
        <dbReference type="EMBL" id="PSK80560.1"/>
    </source>
</evidence>
<feature type="domain" description="NADPH-dependent reductive aminase-like C-terminal" evidence="4">
    <location>
        <begin position="171"/>
        <end position="295"/>
    </location>
</feature>
<keyword evidence="2" id="KW-0560">Oxidoreductase</keyword>
<name>A0A2P8C6G3_9ACTN</name>
<evidence type="ECO:0000313" key="6">
    <source>
        <dbReference type="Proteomes" id="UP000240542"/>
    </source>
</evidence>
<dbReference type="InterPro" id="IPR006115">
    <property type="entry name" value="6PGDH_NADP-bd"/>
</dbReference>
<dbReference type="PANTHER" id="PTHR43580:SF2">
    <property type="entry name" value="CYTOKINE-LIKE NUCLEAR FACTOR N-PAC"/>
    <property type="match status" value="1"/>
</dbReference>
<dbReference type="InterPro" id="IPR048666">
    <property type="entry name" value="RedAm-like_C"/>
</dbReference>
<evidence type="ECO:0000256" key="2">
    <source>
        <dbReference type="ARBA" id="ARBA00023002"/>
    </source>
</evidence>
<dbReference type="SUPFAM" id="SSF48179">
    <property type="entry name" value="6-phosphogluconate dehydrogenase C-terminal domain-like"/>
    <property type="match status" value="1"/>
</dbReference>
<dbReference type="Gene3D" id="1.10.1040.10">
    <property type="entry name" value="N-(1-d-carboxylethyl)-l-norvaline Dehydrogenase, domain 2"/>
    <property type="match status" value="1"/>
</dbReference>
<dbReference type="InterPro" id="IPR008927">
    <property type="entry name" value="6-PGluconate_DH-like_C_sf"/>
</dbReference>
<dbReference type="EMBL" id="PYGA01000053">
    <property type="protein sequence ID" value="PSK80560.1"/>
    <property type="molecule type" value="Genomic_DNA"/>
</dbReference>
<dbReference type="Pfam" id="PF03446">
    <property type="entry name" value="NAD_binding_2"/>
    <property type="match status" value="1"/>
</dbReference>
<dbReference type="SUPFAM" id="SSF51735">
    <property type="entry name" value="NAD(P)-binding Rossmann-fold domains"/>
    <property type="match status" value="1"/>
</dbReference>
<reference evidence="5 6" key="1">
    <citation type="submission" date="2018-03" db="EMBL/GenBank/DDBJ databases">
        <title>Genomic Encyclopedia of Archaeal and Bacterial Type Strains, Phase II (KMG-II): from individual species to whole genera.</title>
        <authorList>
            <person name="Goeker M."/>
        </authorList>
    </citation>
    <scope>NUCLEOTIDE SEQUENCE [LARGE SCALE GENOMIC DNA]</scope>
    <source>
        <strain evidence="5 6">DSM 45312</strain>
    </source>
</reference>
<proteinExistence type="inferred from homology"/>
<protein>
    <submittedName>
        <fullName evidence="5">3-hydroxyisobutyrate dehydrogenase-like beta-hydroxyacid dehydrogenase</fullName>
    </submittedName>
</protein>
<dbReference type="InterPro" id="IPR051265">
    <property type="entry name" value="HIBADH-related_NP60_sf"/>
</dbReference>
<dbReference type="InterPro" id="IPR013328">
    <property type="entry name" value="6PGD_dom2"/>
</dbReference>
<comment type="caution">
    <text evidence="5">The sequence shown here is derived from an EMBL/GenBank/DDBJ whole genome shotgun (WGS) entry which is preliminary data.</text>
</comment>